<proteinExistence type="predicted"/>
<comment type="subcellular location">
    <subcellularLocation>
        <location evidence="1">Membrane</location>
        <topology evidence="1">Single-pass membrane protein</topology>
    </subcellularLocation>
</comment>
<keyword evidence="4 5" id="KW-0472">Membrane</keyword>
<comment type="caution">
    <text evidence="7">The sequence shown here is derived from an EMBL/GenBank/DDBJ whole genome shotgun (WGS) entry which is preliminary data.</text>
</comment>
<feature type="domain" description="Translocation and assembly module TamB C-terminal" evidence="6">
    <location>
        <begin position="1042"/>
        <end position="1392"/>
    </location>
</feature>
<name>A0A657LRV9_9HYPH</name>
<reference evidence="7 8" key="1">
    <citation type="submission" date="2016-02" db="EMBL/GenBank/DDBJ databases">
        <title>Genome sequencing of a beta-galactosidase producing bacteria Rhizobium sp. 59.</title>
        <authorList>
            <person name="Wang D."/>
            <person name="Kot W."/>
            <person name="Qin Y."/>
            <person name="Hansen L."/>
            <person name="Naqvi K."/>
            <person name="Rensing C."/>
        </authorList>
    </citation>
    <scope>NUCLEOTIDE SEQUENCE [LARGE SCALE GENOMIC DNA]</scope>
    <source>
        <strain evidence="7 8">59</strain>
    </source>
</reference>
<evidence type="ECO:0000256" key="2">
    <source>
        <dbReference type="ARBA" id="ARBA00022692"/>
    </source>
</evidence>
<dbReference type="EMBL" id="LSRP01000086">
    <property type="protein sequence ID" value="OJF96463.1"/>
    <property type="molecule type" value="Genomic_DNA"/>
</dbReference>
<protein>
    <recommendedName>
        <fullName evidence="6">Translocation and assembly module TamB C-terminal domain-containing protein</fullName>
    </recommendedName>
</protein>
<evidence type="ECO:0000313" key="8">
    <source>
        <dbReference type="Proteomes" id="UP000182661"/>
    </source>
</evidence>
<dbReference type="Proteomes" id="UP000182661">
    <property type="component" value="Unassembled WGS sequence"/>
</dbReference>
<evidence type="ECO:0000256" key="5">
    <source>
        <dbReference type="SAM" id="Phobius"/>
    </source>
</evidence>
<dbReference type="GO" id="GO:0097347">
    <property type="term" value="C:TAM protein secretion complex"/>
    <property type="evidence" value="ECO:0007669"/>
    <property type="project" value="TreeGrafter"/>
</dbReference>
<dbReference type="GO" id="GO:0009306">
    <property type="term" value="P:protein secretion"/>
    <property type="evidence" value="ECO:0007669"/>
    <property type="project" value="InterPro"/>
</dbReference>
<evidence type="ECO:0000259" key="6">
    <source>
        <dbReference type="Pfam" id="PF04357"/>
    </source>
</evidence>
<gene>
    <name evidence="7" type="ORF">AX760_17535</name>
</gene>
<organism evidence="7 8">
    <name type="scientific">Pararhizobium antarcticum</name>
    <dbReference type="NCBI Taxonomy" id="1798805"/>
    <lineage>
        <taxon>Bacteria</taxon>
        <taxon>Pseudomonadati</taxon>
        <taxon>Pseudomonadota</taxon>
        <taxon>Alphaproteobacteria</taxon>
        <taxon>Hyphomicrobiales</taxon>
        <taxon>Rhizobiaceae</taxon>
        <taxon>Rhizobium/Agrobacterium group</taxon>
        <taxon>Pararhizobium</taxon>
    </lineage>
</organism>
<sequence>MNHLVRFLKIALRFVVYCAGFIVVAGMLLFLFIGFTAPGARLAASMIEKYASTPDQIVRINDPSALLTGNFSAATVTLFDSKGIYAELRELKVEWSPTALFSSRFDAATVTAGSVRIERLPAPSTETQEVRSTFALPIGVKIDALTLPEVIIGKEIAGVDQFLALTGKVDATNESIASAFTIAQRDRPDAKAVFDIVFNPADNALKLEAAIDEPKGGLLSKLLQLPNEPAVSIAVTGTGPLSDWSGSGTASLDGTEILKLDGRHTLATDGLRNLSLKGGGAFGTLMPPAFRPLFEGTTDIDLAAAIEGGSTLRIERGTVSTGALTLSASGTVSQQGENNLQASLAGKSGPVDFRWPLAAGEAQLLINSANVSVIGDAQAAILDIAADIARSTLPQGRIDAIQLQASSDDFNLTTRSGALKTALSTGATQFTSPDVDRLVKGPVRINGAIGLSPDAVRFDPLTIESASIGGTLTGGYDLETKGLSTDFKLFALPAVLPDNLAEKFETTIAIAGNLQTGANGNLEITGLDLKSGTVEAAGSVSMTDNILTAALTGTVPEIGRLLGDASGRADFKADISGPLDTLGLNAEVTSSGATLAGRMLSDLIVTAKATLDKNSPSATVTATGALDGQAIDIKADLISENGRTAIPVLEARIGDNTLTGQINLSADFKPDGAIEFNLPDIGLLAAMAGEQASGDLAGSARITTVSGVTSVALTATGSGIKRGNLAIVKPAADIAIADLAKLSIKGSITAETVTQAGNRVSGLRLAFEQQAEKTGFALDGTYDGAPLTARGDLQSANGKTTINLASFAASPRKIPLKMTKPTVIAIDNGKVGLQQLTIQASGGSIVIAGSAGETLALNVKLTALPASLVNAFAPTLGADGAISGTVDVKGTPAAPVVSYDLNWAGASVAQARSAGVGTLDVTAKGQFADNSVTLDTTIAGAGGLSFRGGGTVGVTGSMPLAMKLSGDVPFSLISGLMAQQGFTLTGQAAVDIAINGTATAPQITGSISTSGARLVDVRRNLAFTDLAANVTLDGQQATISSLSGKIATGGTIEVGGTIGIAPGSGFPANLTIRLNNASYVDGSLFTANLDGNMTLTGPLTGTPLIGGQVTIRKAAITIPERLPAALSEINIQHKNAPKAVLQMESDIGKDSSGGGNRGDGGGIAFDLAVNAPTQIFVRGRGINAELGGNLTIRGTAAAPQVSGGFDMRRGRLEILGKRLDFSEGRIGFGGGLVPTIDLDATSTAGATTITVNVAGLANNPTVTFASSPALPQDEILAQLIFNRSLSNLSALQIAQLASAVSQLAGGQSTSLLDGLRSKLGVDDLDITTDENGGAQVRAGKYINDRTYIELQQGSDAGSSKAIINLDVGRGVKLRGETGTGGSGAGIFYEKEY</sequence>
<keyword evidence="3 5" id="KW-1133">Transmembrane helix</keyword>
<dbReference type="PANTHER" id="PTHR36985:SF1">
    <property type="entry name" value="TRANSLOCATION AND ASSEMBLY MODULE SUBUNIT TAMB"/>
    <property type="match status" value="1"/>
</dbReference>
<dbReference type="OrthoDB" id="7784409at2"/>
<accession>A0A657LRV9</accession>
<keyword evidence="8" id="KW-1185">Reference proteome</keyword>
<feature type="transmembrane region" description="Helical" evidence="5">
    <location>
        <begin position="12"/>
        <end position="35"/>
    </location>
</feature>
<dbReference type="Pfam" id="PF04357">
    <property type="entry name" value="TamB"/>
    <property type="match status" value="1"/>
</dbReference>
<dbReference type="InterPro" id="IPR007452">
    <property type="entry name" value="TamB_C"/>
</dbReference>
<evidence type="ECO:0000313" key="7">
    <source>
        <dbReference type="EMBL" id="OJF96463.1"/>
    </source>
</evidence>
<evidence type="ECO:0000256" key="3">
    <source>
        <dbReference type="ARBA" id="ARBA00022989"/>
    </source>
</evidence>
<dbReference type="PANTHER" id="PTHR36985">
    <property type="entry name" value="TRANSLOCATION AND ASSEMBLY MODULE SUBUNIT TAMB"/>
    <property type="match status" value="1"/>
</dbReference>
<evidence type="ECO:0000256" key="1">
    <source>
        <dbReference type="ARBA" id="ARBA00004167"/>
    </source>
</evidence>
<keyword evidence="2 5" id="KW-0812">Transmembrane</keyword>
<dbReference type="RefSeq" id="WP_071833359.1">
    <property type="nucleotide sequence ID" value="NZ_LSRP01000086.1"/>
</dbReference>
<dbReference type="GO" id="GO:0005886">
    <property type="term" value="C:plasma membrane"/>
    <property type="evidence" value="ECO:0007669"/>
    <property type="project" value="InterPro"/>
</dbReference>
<evidence type="ECO:0000256" key="4">
    <source>
        <dbReference type="ARBA" id="ARBA00023136"/>
    </source>
</evidence>